<evidence type="ECO:0000256" key="2">
    <source>
        <dbReference type="ARBA" id="ARBA00022908"/>
    </source>
</evidence>
<dbReference type="InterPro" id="IPR013762">
    <property type="entry name" value="Integrase-like_cat_sf"/>
</dbReference>
<keyword evidence="2" id="KW-0229">DNA integration</keyword>
<dbReference type="PANTHER" id="PTHR30349:SF41">
    <property type="entry name" value="INTEGRASE_RECOMBINASE PROTEIN MJ0367-RELATED"/>
    <property type="match status" value="1"/>
</dbReference>
<gene>
    <name evidence="6" type="ORF">AU467_11175</name>
</gene>
<name>A0A101KXC8_RHILI</name>
<dbReference type="EMBL" id="LPWA01000002">
    <property type="protein sequence ID" value="KUM28706.1"/>
    <property type="molecule type" value="Genomic_DNA"/>
</dbReference>
<comment type="similarity">
    <text evidence="1">Belongs to the 'phage' integrase family.</text>
</comment>
<proteinExistence type="inferred from homology"/>
<accession>A0A101KXC8</accession>
<evidence type="ECO:0000259" key="5">
    <source>
        <dbReference type="PROSITE" id="PS51898"/>
    </source>
</evidence>
<evidence type="ECO:0000256" key="3">
    <source>
        <dbReference type="ARBA" id="ARBA00023125"/>
    </source>
</evidence>
<dbReference type="OrthoDB" id="5464621at2"/>
<keyword evidence="4" id="KW-0233">DNA recombination</keyword>
<dbReference type="Gene3D" id="1.10.443.10">
    <property type="entry name" value="Intergrase catalytic core"/>
    <property type="match status" value="1"/>
</dbReference>
<dbReference type="InterPro" id="IPR002104">
    <property type="entry name" value="Integrase_catalytic"/>
</dbReference>
<sequence>MLSQLLADHAALHQALGFKFRTPGILLRNFVAFAEHRGERVITTATVHEWALQAPSPEQRRNRLLTVRRFALSLHAEDPRHEVPSADLFGRASRKRRTPYIYSPGEIRRLIDAAQRLGPDDSIRSLTYATMFGLIAATGMRVSEAIAIRLPDVIDDGLIIAQTKFKKSRLLPLHTTTRHALDRYLATRLKAASQSDALFISHQGTPLAYPTVIMVFLQTIRSIGLRGAPGSRGPRIHDLRHTFAVRSLERCAHDSQAVARHITALSTYLGHAHVTDTYWYLQATHELMAHMSAAGETLHRGVTA</sequence>
<evidence type="ECO:0000313" key="6">
    <source>
        <dbReference type="EMBL" id="KUM28706.1"/>
    </source>
</evidence>
<evidence type="ECO:0000256" key="1">
    <source>
        <dbReference type="ARBA" id="ARBA00008857"/>
    </source>
</evidence>
<dbReference type="PANTHER" id="PTHR30349">
    <property type="entry name" value="PHAGE INTEGRASE-RELATED"/>
    <property type="match status" value="1"/>
</dbReference>
<dbReference type="GO" id="GO:0003677">
    <property type="term" value="F:DNA binding"/>
    <property type="evidence" value="ECO:0007669"/>
    <property type="project" value="UniProtKB-KW"/>
</dbReference>
<dbReference type="GO" id="GO:0006310">
    <property type="term" value="P:DNA recombination"/>
    <property type="evidence" value="ECO:0007669"/>
    <property type="project" value="UniProtKB-KW"/>
</dbReference>
<dbReference type="AlphaFoldDB" id="A0A101KXC8"/>
<evidence type="ECO:0000313" key="7">
    <source>
        <dbReference type="Proteomes" id="UP000053176"/>
    </source>
</evidence>
<organism evidence="6 7">
    <name type="scientific">Rhizobium loti</name>
    <name type="common">Mesorhizobium loti</name>
    <dbReference type="NCBI Taxonomy" id="381"/>
    <lineage>
        <taxon>Bacteria</taxon>
        <taxon>Pseudomonadati</taxon>
        <taxon>Pseudomonadota</taxon>
        <taxon>Alphaproteobacteria</taxon>
        <taxon>Hyphomicrobiales</taxon>
        <taxon>Phyllobacteriaceae</taxon>
        <taxon>Mesorhizobium</taxon>
    </lineage>
</organism>
<dbReference type="Pfam" id="PF00589">
    <property type="entry name" value="Phage_integrase"/>
    <property type="match status" value="1"/>
</dbReference>
<protein>
    <submittedName>
        <fullName evidence="6">Integrase</fullName>
    </submittedName>
</protein>
<evidence type="ECO:0000256" key="4">
    <source>
        <dbReference type="ARBA" id="ARBA00023172"/>
    </source>
</evidence>
<reference evidence="6 7" key="1">
    <citation type="submission" date="2015-12" db="EMBL/GenBank/DDBJ databases">
        <title>Draft genome sequence of Mesorhizobium sp. UFLA 01-765, a multitolerant efficient symbiont and plant-growth promoting strain isolated from Zn-mining soil using Leucaena leucocephala as a trap plant.</title>
        <authorList>
            <person name="Rangel W.M."/>
            <person name="Thijs S."/>
            <person name="Longatti S.M."/>
            <person name="Moreira F.M."/>
            <person name="Weyens N."/>
            <person name="Vangronsveld J."/>
            <person name="Van Hamme J.D."/>
            <person name="Bottos E.M."/>
            <person name="Rineau F."/>
        </authorList>
    </citation>
    <scope>NUCLEOTIDE SEQUENCE [LARGE SCALE GENOMIC DNA]</scope>
    <source>
        <strain evidence="6 7">UFLA 01-765</strain>
    </source>
</reference>
<keyword evidence="3" id="KW-0238">DNA-binding</keyword>
<dbReference type="InterPro" id="IPR011010">
    <property type="entry name" value="DNA_brk_join_enz"/>
</dbReference>
<dbReference type="SUPFAM" id="SSF56349">
    <property type="entry name" value="DNA breaking-rejoining enzymes"/>
    <property type="match status" value="1"/>
</dbReference>
<dbReference type="Proteomes" id="UP000053176">
    <property type="component" value="Unassembled WGS sequence"/>
</dbReference>
<dbReference type="GO" id="GO:0015074">
    <property type="term" value="P:DNA integration"/>
    <property type="evidence" value="ECO:0007669"/>
    <property type="project" value="UniProtKB-KW"/>
</dbReference>
<dbReference type="CDD" id="cd00797">
    <property type="entry name" value="INT_RitB_C_like"/>
    <property type="match status" value="1"/>
</dbReference>
<feature type="domain" description="Tyr recombinase" evidence="5">
    <location>
        <begin position="97"/>
        <end position="292"/>
    </location>
</feature>
<dbReference type="InterPro" id="IPR050090">
    <property type="entry name" value="Tyrosine_recombinase_XerCD"/>
</dbReference>
<dbReference type="PROSITE" id="PS51898">
    <property type="entry name" value="TYR_RECOMBINASE"/>
    <property type="match status" value="1"/>
</dbReference>
<comment type="caution">
    <text evidence="6">The sequence shown here is derived from an EMBL/GenBank/DDBJ whole genome shotgun (WGS) entry which is preliminary data.</text>
</comment>